<organism evidence="1 2">
    <name type="scientific">Colocasia esculenta</name>
    <name type="common">Wild taro</name>
    <name type="synonym">Arum esculentum</name>
    <dbReference type="NCBI Taxonomy" id="4460"/>
    <lineage>
        <taxon>Eukaryota</taxon>
        <taxon>Viridiplantae</taxon>
        <taxon>Streptophyta</taxon>
        <taxon>Embryophyta</taxon>
        <taxon>Tracheophyta</taxon>
        <taxon>Spermatophyta</taxon>
        <taxon>Magnoliopsida</taxon>
        <taxon>Liliopsida</taxon>
        <taxon>Araceae</taxon>
        <taxon>Aroideae</taxon>
        <taxon>Colocasieae</taxon>
        <taxon>Colocasia</taxon>
    </lineage>
</organism>
<accession>A0A843V3L3</accession>
<proteinExistence type="predicted"/>
<gene>
    <name evidence="1" type="ORF">Taro_020944</name>
</gene>
<evidence type="ECO:0000313" key="1">
    <source>
        <dbReference type="EMBL" id="MQL88390.1"/>
    </source>
</evidence>
<evidence type="ECO:0000313" key="2">
    <source>
        <dbReference type="Proteomes" id="UP000652761"/>
    </source>
</evidence>
<dbReference type="EMBL" id="NMUH01001052">
    <property type="protein sequence ID" value="MQL88390.1"/>
    <property type="molecule type" value="Genomic_DNA"/>
</dbReference>
<comment type="caution">
    <text evidence="1">The sequence shown here is derived from an EMBL/GenBank/DDBJ whole genome shotgun (WGS) entry which is preliminary data.</text>
</comment>
<protein>
    <submittedName>
        <fullName evidence="1">Uncharacterized protein</fullName>
    </submittedName>
</protein>
<dbReference type="AlphaFoldDB" id="A0A843V3L3"/>
<dbReference type="Proteomes" id="UP000652761">
    <property type="component" value="Unassembled WGS sequence"/>
</dbReference>
<reference evidence="1" key="1">
    <citation type="submission" date="2017-07" db="EMBL/GenBank/DDBJ databases">
        <title>Taro Niue Genome Assembly and Annotation.</title>
        <authorList>
            <person name="Atibalentja N."/>
            <person name="Keating K."/>
            <person name="Fields C.J."/>
        </authorList>
    </citation>
    <scope>NUCLEOTIDE SEQUENCE</scope>
    <source>
        <strain evidence="1">Niue_2</strain>
        <tissue evidence="1">Leaf</tissue>
    </source>
</reference>
<name>A0A843V3L3_COLES</name>
<keyword evidence="2" id="KW-1185">Reference proteome</keyword>
<sequence length="91" mass="10195">MRSGARWAARQFVPLDDGGRGLGRLRPLRKPESLLGTLWTHLPSSCGCGSRWCWDVVICASGGDGDVTRGDRQRESPRDWRDLVALLPTFW</sequence>